<dbReference type="InterPro" id="IPR029016">
    <property type="entry name" value="GAF-like_dom_sf"/>
</dbReference>
<dbReference type="Pfam" id="PF03861">
    <property type="entry name" value="ANTAR"/>
    <property type="match status" value="1"/>
</dbReference>
<comment type="caution">
    <text evidence="4">The sequence shown here is derived from an EMBL/GenBank/DDBJ whole genome shotgun (WGS) entry which is preliminary data.</text>
</comment>
<dbReference type="AlphaFoldDB" id="A0A4U5WIM1"/>
<protein>
    <submittedName>
        <fullName evidence="4">GAF and ANTAR domain-containing protein</fullName>
    </submittedName>
</protein>
<keyword evidence="5" id="KW-1185">Reference proteome</keyword>
<dbReference type="GO" id="GO:0003723">
    <property type="term" value="F:RNA binding"/>
    <property type="evidence" value="ECO:0007669"/>
    <property type="project" value="InterPro"/>
</dbReference>
<dbReference type="Pfam" id="PF13185">
    <property type="entry name" value="GAF_2"/>
    <property type="match status" value="1"/>
</dbReference>
<dbReference type="SUPFAM" id="SSF55781">
    <property type="entry name" value="GAF domain-like"/>
    <property type="match status" value="1"/>
</dbReference>
<dbReference type="SMART" id="SM01012">
    <property type="entry name" value="ANTAR"/>
    <property type="match status" value="1"/>
</dbReference>
<dbReference type="InterPro" id="IPR036388">
    <property type="entry name" value="WH-like_DNA-bd_sf"/>
</dbReference>
<keyword evidence="2" id="KW-0804">Transcription</keyword>
<proteinExistence type="predicted"/>
<organism evidence="4 5">
    <name type="scientific">Streptomyces lasalocidi</name>
    <name type="common">Streptomyces lasaliensis</name>
    <dbReference type="NCBI Taxonomy" id="324833"/>
    <lineage>
        <taxon>Bacteria</taxon>
        <taxon>Bacillati</taxon>
        <taxon>Actinomycetota</taxon>
        <taxon>Actinomycetes</taxon>
        <taxon>Kitasatosporales</taxon>
        <taxon>Streptomycetaceae</taxon>
        <taxon>Streptomyces</taxon>
    </lineage>
</organism>
<dbReference type="EMBL" id="SZNQ01000001">
    <property type="protein sequence ID" value="TKT01847.1"/>
    <property type="molecule type" value="Genomic_DNA"/>
</dbReference>
<feature type="domain" description="ANTAR" evidence="3">
    <location>
        <begin position="194"/>
        <end position="255"/>
    </location>
</feature>
<dbReference type="Proteomes" id="UP000305929">
    <property type="component" value="Unassembled WGS sequence"/>
</dbReference>
<evidence type="ECO:0000259" key="3">
    <source>
        <dbReference type="PROSITE" id="PS50921"/>
    </source>
</evidence>
<dbReference type="PROSITE" id="PS50921">
    <property type="entry name" value="ANTAR"/>
    <property type="match status" value="1"/>
</dbReference>
<evidence type="ECO:0000256" key="2">
    <source>
        <dbReference type="ARBA" id="ARBA00023163"/>
    </source>
</evidence>
<keyword evidence="1" id="KW-0805">Transcription regulation</keyword>
<dbReference type="InterPro" id="IPR005561">
    <property type="entry name" value="ANTAR"/>
</dbReference>
<dbReference type="InterPro" id="IPR003018">
    <property type="entry name" value="GAF"/>
</dbReference>
<accession>A0A4U5WIM1</accession>
<dbReference type="Gene3D" id="3.30.450.40">
    <property type="match status" value="1"/>
</dbReference>
<dbReference type="OrthoDB" id="7466251at2"/>
<dbReference type="Gene3D" id="1.10.10.10">
    <property type="entry name" value="Winged helix-like DNA-binding domain superfamily/Winged helix DNA-binding domain"/>
    <property type="match status" value="1"/>
</dbReference>
<dbReference type="PIRSF" id="PIRSF036625">
    <property type="entry name" value="GAF_ANTAR"/>
    <property type="match status" value="1"/>
</dbReference>
<dbReference type="SMART" id="SM00065">
    <property type="entry name" value="GAF"/>
    <property type="match status" value="1"/>
</dbReference>
<name>A0A4U5WIM1_STRLS</name>
<evidence type="ECO:0000313" key="5">
    <source>
        <dbReference type="Proteomes" id="UP000305929"/>
    </source>
</evidence>
<evidence type="ECO:0000256" key="1">
    <source>
        <dbReference type="ARBA" id="ARBA00023015"/>
    </source>
</evidence>
<dbReference type="InterPro" id="IPR012074">
    <property type="entry name" value="GAF_ANTAR"/>
</dbReference>
<reference evidence="4 5" key="1">
    <citation type="submission" date="2019-04" db="EMBL/GenBank/DDBJ databases">
        <title>Streptomyces lasaliensis sp. nov., an Actinomycete isolated from soil which produces the polyether antibiotic lasalocid.</title>
        <authorList>
            <person name="Erwin G."/>
            <person name="Haber C."/>
        </authorList>
    </citation>
    <scope>NUCLEOTIDE SEQUENCE [LARGE SCALE GENOMIC DNA]</scope>
    <source>
        <strain evidence="4 5">X-537</strain>
    </source>
</reference>
<sequence>MTCGSPSEGRFCRTSDGYPGAYRTEVRAVSDRDRVAQVLAEEVRGADPAETPGRLCHAAVRLLPVTGASVSLCAEGMPVPLSASSPRVEYLMEVQATLGDGPCLTAAATGAPVFAWDLEADRDALRWPVFAQHAAAAGIRAVYALPLGHRAVCVGTLDLYREAPGTLDVTDLDAARIVADEMTRALMALTRPAQGGRRDEDTWLHALIAHHDEVYQAVGMVMAQLGVAADEALARLRARAFAQDRTVMDMAHEVVGLRQGFDAG</sequence>
<gene>
    <name evidence="4" type="ORF">E4U91_18255</name>
</gene>
<evidence type="ECO:0000313" key="4">
    <source>
        <dbReference type="EMBL" id="TKT01847.1"/>
    </source>
</evidence>